<sequence length="499" mass="54543">MLYHAQNVPVVHPVRVASASEYAAVPSLPVTFVGDGQYTMTADQLYASGTYAVDLSGIQWLVEIATDLQPGSVLRIDVIQRTVYLDDSPMEPLIELDLREDTSTIEIEKTVNARMRCFSVNGASCQNIIEASQNLLDEERLKDAANWTEAAGGMADIVLVLAPDTQYTLSRADTTGLGKGVLFTIKSSTVTDLASTSVIQSTVSSLNKQARTITTGTDGCLTLSISRGADLQATLDDLWSWIGYLMLNTGDTALDHEPYRPASPSPESPSPILSLEDFDVVVRGRNLFDLSKISTSGINRTAPLDVQDKATYLFSANLKNIGIVGIRAYDMNGNDSEIAVLRNVSGLQIIRFTADFSCYQNYFVRLYNYAEVGFFELMLIEDITDTIPPYTPYYRQDVPVPFALRAVGDGKDQLAVDQNAKKVTVTRHVDPEKIDPAKSIYDNPDQYLLDQPVVEDITGTATGQALLQLATCYPDSIIDIECDNGLTGTMQAQVLVLGR</sequence>
<reference evidence="1 2" key="1">
    <citation type="submission" date="2009-01" db="EMBL/GenBank/DDBJ databases">
        <authorList>
            <person name="Fulton L."/>
            <person name="Clifton S."/>
            <person name="Fulton B."/>
            <person name="Xu J."/>
            <person name="Minx P."/>
            <person name="Pepin K.H."/>
            <person name="Johnson M."/>
            <person name="Bhonagiri V."/>
            <person name="Nash W.E."/>
            <person name="Mardis E.R."/>
            <person name="Wilson R.K."/>
        </authorList>
    </citation>
    <scope>NUCLEOTIDE SEQUENCE [LARGE SCALE GENOMIC DNA]</scope>
    <source>
        <strain evidence="1 2">DSM 5476</strain>
    </source>
</reference>
<evidence type="ECO:0000313" key="2">
    <source>
        <dbReference type="Proteomes" id="UP000003340"/>
    </source>
</evidence>
<reference evidence="1 2" key="2">
    <citation type="submission" date="2009-02" db="EMBL/GenBank/DDBJ databases">
        <title>Draft genome sequence of Clostridium methylpentosum (DSM 5476).</title>
        <authorList>
            <person name="Sudarsanam P."/>
            <person name="Ley R."/>
            <person name="Guruge J."/>
            <person name="Turnbaugh P.J."/>
            <person name="Mahowald M."/>
            <person name="Liep D."/>
            <person name="Gordon J."/>
        </authorList>
    </citation>
    <scope>NUCLEOTIDE SEQUENCE [LARGE SCALE GENOMIC DNA]</scope>
    <source>
        <strain evidence="1 2">DSM 5476</strain>
    </source>
</reference>
<dbReference type="AlphaFoldDB" id="C0EIT0"/>
<gene>
    <name evidence="1" type="ORF">CLOSTMETH_03775</name>
</gene>
<name>C0EIT0_9FIRM</name>
<evidence type="ECO:0000313" key="1">
    <source>
        <dbReference type="EMBL" id="EEG28591.1"/>
    </source>
</evidence>
<proteinExistence type="predicted"/>
<dbReference type="HOGENOM" id="CLU_545970_0_0_9"/>
<organism evidence="1 2">
    <name type="scientific">[Clostridium] methylpentosum DSM 5476</name>
    <dbReference type="NCBI Taxonomy" id="537013"/>
    <lineage>
        <taxon>Bacteria</taxon>
        <taxon>Bacillati</taxon>
        <taxon>Bacillota</taxon>
        <taxon>Clostridia</taxon>
        <taxon>Eubacteriales</taxon>
        <taxon>Oscillospiraceae</taxon>
        <taxon>Oscillospiraceae incertae sedis</taxon>
    </lineage>
</organism>
<comment type="caution">
    <text evidence="1">The sequence shown here is derived from an EMBL/GenBank/DDBJ whole genome shotgun (WGS) entry which is preliminary data.</text>
</comment>
<accession>C0EIT0</accession>
<protein>
    <submittedName>
        <fullName evidence="1">Uncharacterized protein</fullName>
    </submittedName>
</protein>
<dbReference type="Proteomes" id="UP000003340">
    <property type="component" value="Unassembled WGS sequence"/>
</dbReference>
<dbReference type="STRING" id="537013.CLOSTMETH_03775"/>
<dbReference type="EMBL" id="ACEC01000130">
    <property type="protein sequence ID" value="EEG28591.1"/>
    <property type="molecule type" value="Genomic_DNA"/>
</dbReference>
<keyword evidence="2" id="KW-1185">Reference proteome</keyword>